<proteinExistence type="predicted"/>
<evidence type="ECO:0000256" key="1">
    <source>
        <dbReference type="ARBA" id="ARBA00022723"/>
    </source>
</evidence>
<dbReference type="PROSITE" id="PS51471">
    <property type="entry name" value="FE2OG_OXY"/>
    <property type="match status" value="2"/>
</dbReference>
<dbReference type="InterPro" id="IPR027443">
    <property type="entry name" value="IPNS-like_sf"/>
</dbReference>
<dbReference type="GO" id="GO:0046872">
    <property type="term" value="F:metal ion binding"/>
    <property type="evidence" value="ECO:0007669"/>
    <property type="project" value="UniProtKB-KW"/>
</dbReference>
<feature type="domain" description="Fe2OG dioxygenase" evidence="6">
    <location>
        <begin position="521"/>
        <end position="622"/>
    </location>
</feature>
<dbReference type="InterPro" id="IPR026992">
    <property type="entry name" value="DIOX_N"/>
</dbReference>
<dbReference type="Proteomes" id="UP000501690">
    <property type="component" value="Linkage Group LG11"/>
</dbReference>
<dbReference type="InterPro" id="IPR044861">
    <property type="entry name" value="IPNS-like_FE2OG_OXY"/>
</dbReference>
<evidence type="ECO:0000256" key="3">
    <source>
        <dbReference type="ARBA" id="ARBA00054658"/>
    </source>
</evidence>
<keyword evidence="1" id="KW-0479">Metal-binding</keyword>
<dbReference type="Gene3D" id="2.60.120.330">
    <property type="entry name" value="B-lactam Antibiotic, Isopenicillin N Synthase, Chain"/>
    <property type="match status" value="2"/>
</dbReference>
<organism evidence="7 8">
    <name type="scientific">Vigna unguiculata</name>
    <name type="common">Cowpea</name>
    <dbReference type="NCBI Taxonomy" id="3917"/>
    <lineage>
        <taxon>Eukaryota</taxon>
        <taxon>Viridiplantae</taxon>
        <taxon>Streptophyta</taxon>
        <taxon>Embryophyta</taxon>
        <taxon>Tracheophyta</taxon>
        <taxon>Spermatophyta</taxon>
        <taxon>Magnoliopsida</taxon>
        <taxon>eudicotyledons</taxon>
        <taxon>Gunneridae</taxon>
        <taxon>Pentapetalae</taxon>
        <taxon>rosids</taxon>
        <taxon>fabids</taxon>
        <taxon>Fabales</taxon>
        <taxon>Fabaceae</taxon>
        <taxon>Papilionoideae</taxon>
        <taxon>50 kb inversion clade</taxon>
        <taxon>NPAAA clade</taxon>
        <taxon>indigoferoid/millettioid clade</taxon>
        <taxon>Phaseoleae</taxon>
        <taxon>Vigna</taxon>
    </lineage>
</organism>
<comment type="function">
    <text evidence="3">2-oxoglutarate-dependent dioxygenase essential for auxin catabolism and maintenance of auxin homeostasis in reproductive organs. Catalyzes the irreversible oxidation of indole-3-acetic acid (IAA) to the biologically inactive 2-oxoindole-3-acetic acid (OxIAA).</text>
</comment>
<dbReference type="Pfam" id="PF03171">
    <property type="entry name" value="2OG-FeII_Oxy"/>
    <property type="match status" value="2"/>
</dbReference>
<dbReference type="PANTHER" id="PTHR47990">
    <property type="entry name" value="2-OXOGLUTARATE (2OG) AND FE(II)-DEPENDENT OXYGENASE SUPERFAMILY PROTEIN-RELATED"/>
    <property type="match status" value="1"/>
</dbReference>
<dbReference type="EMBL" id="CP039355">
    <property type="protein sequence ID" value="QCE16207.1"/>
    <property type="molecule type" value="Genomic_DNA"/>
</dbReference>
<name>A0A4D6NWH3_VIGUN</name>
<protein>
    <recommendedName>
        <fullName evidence="4">2-oxoglutarate-dependent dioxygenase DAO</fullName>
    </recommendedName>
    <alternativeName>
        <fullName evidence="5">Protein DIOXYGENASE FOR AUXIN OXIDATION</fullName>
    </alternativeName>
</protein>
<evidence type="ECO:0000256" key="5">
    <source>
        <dbReference type="ARBA" id="ARBA00076740"/>
    </source>
</evidence>
<evidence type="ECO:0000256" key="4">
    <source>
        <dbReference type="ARBA" id="ARBA00074102"/>
    </source>
</evidence>
<accession>A0A4D6NWH3</accession>
<dbReference type="SUPFAM" id="SSF51197">
    <property type="entry name" value="Clavaminate synthase-like"/>
    <property type="match status" value="2"/>
</dbReference>
<feature type="domain" description="Fe2OG dioxygenase" evidence="6">
    <location>
        <begin position="162"/>
        <end position="263"/>
    </location>
</feature>
<evidence type="ECO:0000313" key="7">
    <source>
        <dbReference type="EMBL" id="QCE16207.1"/>
    </source>
</evidence>
<dbReference type="AlphaFoldDB" id="A0A4D6NWH3"/>
<keyword evidence="2" id="KW-0408">Iron</keyword>
<dbReference type="Pfam" id="PF14226">
    <property type="entry name" value="DIOX_N"/>
    <property type="match status" value="2"/>
</dbReference>
<evidence type="ECO:0000256" key="2">
    <source>
        <dbReference type="ARBA" id="ARBA00023004"/>
    </source>
</evidence>
<keyword evidence="8" id="KW-1185">Reference proteome</keyword>
<evidence type="ECO:0000259" key="6">
    <source>
        <dbReference type="PROSITE" id="PS51471"/>
    </source>
</evidence>
<reference evidence="7 8" key="1">
    <citation type="submission" date="2019-04" db="EMBL/GenBank/DDBJ databases">
        <title>An improved genome assembly and genetic linkage map for asparagus bean, Vigna unguiculata ssp. sesquipedialis.</title>
        <authorList>
            <person name="Xia Q."/>
            <person name="Zhang R."/>
            <person name="Dong Y."/>
        </authorList>
    </citation>
    <scope>NUCLEOTIDE SEQUENCE [LARGE SCALE GENOMIC DNA]</scope>
    <source>
        <tissue evidence="7">Leaf</tissue>
    </source>
</reference>
<dbReference type="InterPro" id="IPR005123">
    <property type="entry name" value="Oxoglu/Fe-dep_dioxygenase_dom"/>
</dbReference>
<sequence>MTISCLDFWKDGKIIEEGSEEWKEMSMKVREACESYGCFLLRCDEMNSNGAREELFNNMKALFDLPQETKQKHTSPKPFRGFNSYNYMSTLYESFAIDDVLLSTSVDNLTNLMWPQGNPQFCETLKGTSLKMSDLSLVILKMIVEGYGLPRHHISDVENLKSSCNVRMNMYDTDKKNTVNRNIANDHIDKNTLTILCENEVPGLQVQSKTGEWVDVVIPKNCFVVIVGDALKAWSNGRIHAAMHRVVTNEEKQRFTFGVFVAPREDMKIKVPRELVDEKIHPLQYRAFNYGEFLSFYAENRRTNNGNALEVFAEVEAHVKTNLIGSSMEFHSDSQRSANTSIALWLRVEKKERTSERKNMTISCFDFWKGGKTIEEGSEEWKEMSMKVREACESYGCFLLRCDEMNSNGAREELFKNMKTLFDLPQETKQKHTSPKPFKGFNSYNYLSTVYESFAIDDVLLSTSVNNLTNLMWPQGNPHFCETLKGTSLKMSDLSLVILKMIVEGYGLPQHHISDVENLKSSCNVRMNMYDTDKKNTVNRNIANDHIDKNTLTILSENEVPGLQVQSKTGEWVEVVIPKNCFVVIVGDALKAWSNARIHAAMHRVVTNEEKQRFTFGVFVAPREDMKIEVPHELVDEKIHPLRYRAFNYGEFLSFYASNFRNNNGNALEVFAGL</sequence>
<dbReference type="InterPro" id="IPR050231">
    <property type="entry name" value="Iron_ascorbate_oxido_reductase"/>
</dbReference>
<evidence type="ECO:0000313" key="8">
    <source>
        <dbReference type="Proteomes" id="UP000501690"/>
    </source>
</evidence>
<dbReference type="FunFam" id="2.60.120.330:FF:000017">
    <property type="entry name" value="2-oxoglutarate-dependent dioxygenase DAO"/>
    <property type="match status" value="2"/>
</dbReference>
<gene>
    <name evidence="7" type="ORF">DEO72_LG11g3220</name>
</gene>